<gene>
    <name evidence="2" type="ORF">HMPREF0179_02944</name>
</gene>
<dbReference type="EMBL" id="ADCP02000001">
    <property type="protein sequence ID" value="EFV43203.1"/>
    <property type="molecule type" value="Genomic_DNA"/>
</dbReference>
<evidence type="ECO:0000256" key="1">
    <source>
        <dbReference type="SAM" id="MobiDB-lite"/>
    </source>
</evidence>
<dbReference type="STRING" id="563192.HMPREF0179_02944"/>
<dbReference type="Proteomes" id="UP000006034">
    <property type="component" value="Unassembled WGS sequence"/>
</dbReference>
<feature type="compositionally biased region" description="Basic and acidic residues" evidence="1">
    <location>
        <begin position="1"/>
        <end position="16"/>
    </location>
</feature>
<dbReference type="GeneID" id="78084669"/>
<dbReference type="AlphaFoldDB" id="E5Y9S6"/>
<dbReference type="HOGENOM" id="CLU_2647270_0_0_7"/>
<protein>
    <submittedName>
        <fullName evidence="2">Uncharacterized protein</fullName>
    </submittedName>
</protein>
<proteinExistence type="predicted"/>
<sequence length="76" mass="8715">MAKEKESPEQPVEEKIPPQQSKESGKAERMSERTPNQQNMYISELLRKKAQGQSMDALRGENQMLKAKLKRLESGQ</sequence>
<feature type="compositionally biased region" description="Basic and acidic residues" evidence="1">
    <location>
        <begin position="23"/>
        <end position="32"/>
    </location>
</feature>
<reference evidence="2 3" key="2">
    <citation type="submission" date="2013-04" db="EMBL/GenBank/DDBJ databases">
        <title>The Genome Sequence of Bilophila wadsworthia 3_1_6.</title>
        <authorList>
            <consortium name="The Broad Institute Genomics Platform"/>
            <person name="Earl A."/>
            <person name="Ward D."/>
            <person name="Feldgarden M."/>
            <person name="Gevers D."/>
            <person name="Sibley C."/>
            <person name="Strauss J."/>
            <person name="Allen-Vercoe E."/>
            <person name="Walker B."/>
            <person name="Young S."/>
            <person name="Zeng Q."/>
            <person name="Gargeya S."/>
            <person name="Fitzgerald M."/>
            <person name="Haas B."/>
            <person name="Abouelleil A."/>
            <person name="Allen A.W."/>
            <person name="Alvarado L."/>
            <person name="Arachchi H.M."/>
            <person name="Berlin A.M."/>
            <person name="Chapman S.B."/>
            <person name="Gainer-Dewar J."/>
            <person name="Goldberg J."/>
            <person name="Griggs A."/>
            <person name="Gujja S."/>
            <person name="Hansen M."/>
            <person name="Howarth C."/>
            <person name="Imamovic A."/>
            <person name="Ireland A."/>
            <person name="Larimer J."/>
            <person name="McCowan C."/>
            <person name="Murphy C."/>
            <person name="Pearson M."/>
            <person name="Poon T.W."/>
            <person name="Priest M."/>
            <person name="Roberts A."/>
            <person name="Saif S."/>
            <person name="Shea T."/>
            <person name="Sisk P."/>
            <person name="Sykes S."/>
            <person name="Wortman J."/>
            <person name="Nusbaum C."/>
            <person name="Birren B."/>
        </authorList>
    </citation>
    <scope>NUCLEOTIDE SEQUENCE [LARGE SCALE GENOMIC DNA]</scope>
    <source>
        <strain evidence="2 3">3_1_6</strain>
    </source>
</reference>
<keyword evidence="3" id="KW-1185">Reference proteome</keyword>
<accession>E5Y9S6</accession>
<evidence type="ECO:0000313" key="2">
    <source>
        <dbReference type="EMBL" id="EFV43203.1"/>
    </source>
</evidence>
<comment type="caution">
    <text evidence="2">The sequence shown here is derived from an EMBL/GenBank/DDBJ whole genome shotgun (WGS) entry which is preliminary data.</text>
</comment>
<organism evidence="2 3">
    <name type="scientific">Bilophila wadsworthia (strain 3_1_6)</name>
    <dbReference type="NCBI Taxonomy" id="563192"/>
    <lineage>
        <taxon>Bacteria</taxon>
        <taxon>Pseudomonadati</taxon>
        <taxon>Thermodesulfobacteriota</taxon>
        <taxon>Desulfovibrionia</taxon>
        <taxon>Desulfovibrionales</taxon>
        <taxon>Desulfovibrionaceae</taxon>
        <taxon>Bilophila</taxon>
    </lineage>
</organism>
<evidence type="ECO:0000313" key="3">
    <source>
        <dbReference type="Proteomes" id="UP000006034"/>
    </source>
</evidence>
<reference evidence="2 3" key="1">
    <citation type="submission" date="2010-10" db="EMBL/GenBank/DDBJ databases">
        <authorList>
            <consortium name="The Broad Institute Genome Sequencing Platform"/>
            <person name="Ward D."/>
            <person name="Earl A."/>
            <person name="Feldgarden M."/>
            <person name="Young S.K."/>
            <person name="Gargeya S."/>
            <person name="Zeng Q."/>
            <person name="Alvarado L."/>
            <person name="Berlin A."/>
            <person name="Bochicchio J."/>
            <person name="Chapman S.B."/>
            <person name="Chen Z."/>
            <person name="Freedman E."/>
            <person name="Gellesch M."/>
            <person name="Goldberg J."/>
            <person name="Griggs A."/>
            <person name="Gujja S."/>
            <person name="Heilman E."/>
            <person name="Heiman D."/>
            <person name="Howarth C."/>
            <person name="Mehta T."/>
            <person name="Neiman D."/>
            <person name="Pearson M."/>
            <person name="Roberts A."/>
            <person name="Saif S."/>
            <person name="Shea T."/>
            <person name="Shenoy N."/>
            <person name="Sisk P."/>
            <person name="Stolte C."/>
            <person name="Sykes S."/>
            <person name="White J."/>
            <person name="Yandava C."/>
            <person name="Allen-Vercoe E."/>
            <person name="Sibley C."/>
            <person name="Ambrose C.E."/>
            <person name="Strauss J."/>
            <person name="Daigneault M."/>
            <person name="Haas B."/>
            <person name="Nusbaum C."/>
            <person name="Birren B."/>
        </authorList>
    </citation>
    <scope>NUCLEOTIDE SEQUENCE [LARGE SCALE GENOMIC DNA]</scope>
    <source>
        <strain evidence="2 3">3_1_6</strain>
    </source>
</reference>
<feature type="region of interest" description="Disordered" evidence="1">
    <location>
        <begin position="1"/>
        <end position="40"/>
    </location>
</feature>
<name>E5Y9S6_BILW3</name>
<dbReference type="RefSeq" id="WP_005029190.1">
    <property type="nucleotide sequence ID" value="NZ_KE150238.1"/>
</dbReference>